<evidence type="ECO:0000256" key="6">
    <source>
        <dbReference type="SAM" id="Phobius"/>
    </source>
</evidence>
<feature type="transmembrane region" description="Helical" evidence="6">
    <location>
        <begin position="368"/>
        <end position="389"/>
    </location>
</feature>
<feature type="transmembrane region" description="Helical" evidence="6">
    <location>
        <begin position="90"/>
        <end position="108"/>
    </location>
</feature>
<reference evidence="7" key="1">
    <citation type="journal article" date="2014" name="Int. J. Syst. Evol. Microbiol.">
        <title>Complete genome sequence of Corynebacterium casei LMG S-19264T (=DSM 44701T), isolated from a smear-ripened cheese.</title>
        <authorList>
            <consortium name="US DOE Joint Genome Institute (JGI-PGF)"/>
            <person name="Walter F."/>
            <person name="Albersmeier A."/>
            <person name="Kalinowski J."/>
            <person name="Ruckert C."/>
        </authorList>
    </citation>
    <scope>NUCLEOTIDE SEQUENCE</scope>
    <source>
        <strain evidence="7">KCTC 42590</strain>
    </source>
</reference>
<feature type="transmembrane region" description="Helical" evidence="6">
    <location>
        <begin position="306"/>
        <end position="332"/>
    </location>
</feature>
<evidence type="ECO:0000256" key="5">
    <source>
        <dbReference type="ARBA" id="ARBA00023136"/>
    </source>
</evidence>
<evidence type="ECO:0000256" key="1">
    <source>
        <dbReference type="ARBA" id="ARBA00004651"/>
    </source>
</evidence>
<feature type="transmembrane region" description="Helical" evidence="6">
    <location>
        <begin position="114"/>
        <end position="135"/>
    </location>
</feature>
<gene>
    <name evidence="7" type="ORF">GCM10017044_06210</name>
</gene>
<proteinExistence type="predicted"/>
<dbReference type="InterPro" id="IPR011701">
    <property type="entry name" value="MFS"/>
</dbReference>
<dbReference type="InterPro" id="IPR050189">
    <property type="entry name" value="MFS_Efflux_Transporters"/>
</dbReference>
<feature type="transmembrane region" description="Helical" evidence="6">
    <location>
        <begin position="256"/>
        <end position="274"/>
    </location>
</feature>
<dbReference type="EMBL" id="BNCI01000001">
    <property type="protein sequence ID" value="GHF14852.1"/>
    <property type="molecule type" value="Genomic_DNA"/>
</dbReference>
<comment type="caution">
    <text evidence="7">The sequence shown here is derived from an EMBL/GenBank/DDBJ whole genome shotgun (WGS) entry which is preliminary data.</text>
</comment>
<dbReference type="Gene3D" id="1.20.1250.20">
    <property type="entry name" value="MFS general substrate transporter like domains"/>
    <property type="match status" value="2"/>
</dbReference>
<feature type="transmembrane region" description="Helical" evidence="6">
    <location>
        <begin position="214"/>
        <end position="236"/>
    </location>
</feature>
<evidence type="ECO:0000256" key="3">
    <source>
        <dbReference type="ARBA" id="ARBA00022692"/>
    </source>
</evidence>
<evidence type="ECO:0000313" key="8">
    <source>
        <dbReference type="Proteomes" id="UP000630923"/>
    </source>
</evidence>
<keyword evidence="2" id="KW-1003">Cell membrane</keyword>
<dbReference type="PANTHER" id="PTHR43124:SF10">
    <property type="entry name" value="PURINE EFFLUX PUMP PBUE"/>
    <property type="match status" value="1"/>
</dbReference>
<dbReference type="Pfam" id="PF07690">
    <property type="entry name" value="MFS_1"/>
    <property type="match status" value="1"/>
</dbReference>
<protein>
    <recommendedName>
        <fullName evidence="9">MFS transporter</fullName>
    </recommendedName>
</protein>
<organism evidence="7 8">
    <name type="scientific">Kordiimonas sediminis</name>
    <dbReference type="NCBI Taxonomy" id="1735581"/>
    <lineage>
        <taxon>Bacteria</taxon>
        <taxon>Pseudomonadati</taxon>
        <taxon>Pseudomonadota</taxon>
        <taxon>Alphaproteobacteria</taxon>
        <taxon>Kordiimonadales</taxon>
        <taxon>Kordiimonadaceae</taxon>
        <taxon>Kordiimonas</taxon>
    </lineage>
</organism>
<dbReference type="RefSeq" id="WP_229819114.1">
    <property type="nucleotide sequence ID" value="NZ_BNCI01000001.1"/>
</dbReference>
<evidence type="ECO:0000256" key="2">
    <source>
        <dbReference type="ARBA" id="ARBA00022475"/>
    </source>
</evidence>
<dbReference type="Proteomes" id="UP000630923">
    <property type="component" value="Unassembled WGS sequence"/>
</dbReference>
<keyword evidence="4 6" id="KW-1133">Transmembrane helix</keyword>
<dbReference type="AlphaFoldDB" id="A0A919AL46"/>
<evidence type="ECO:0000313" key="7">
    <source>
        <dbReference type="EMBL" id="GHF14852.1"/>
    </source>
</evidence>
<keyword evidence="3 6" id="KW-0812">Transmembrane</keyword>
<sequence length="396" mass="41755">MIDTSTAPIKTNPRHLTPDGLAAAIFLAFLSTAGLFYVNLGGSFLSAFVDGLGLSRESAGYITSSNKYGAAFGAFIAVLLVKHMNWRKTAYFVLPTLILTDVISFQIADETFLIAIRFFHGSIGGFLVGLGLSVIARMQSPEKGYGMLLAVQYTFGSVGIFTVPKLVGLFGHAAAFGALITFSLITLAMVPFIPDYPPREKAPARPDGKKSSVMLVPLLLTLAAIFLFQTANMGVADYAFELGKDSGYTMSELSNLLAVANLISVSGALLVYSVGTRYGRLLPLMVGVGLAATFTLAFHFSEIPAVYFIANTVTGMTWAFCMSYFLGLIAAFDGHGQMAALGGVISKMGLASGPLIGAMVVGEGNFTLIINLAAGALVLCALFALSPALRLDRANT</sequence>
<keyword evidence="8" id="KW-1185">Reference proteome</keyword>
<feature type="transmembrane region" description="Helical" evidence="6">
    <location>
        <begin position="147"/>
        <end position="167"/>
    </location>
</feature>
<reference evidence="7" key="2">
    <citation type="submission" date="2020-09" db="EMBL/GenBank/DDBJ databases">
        <authorList>
            <person name="Sun Q."/>
            <person name="Kim S."/>
        </authorList>
    </citation>
    <scope>NUCLEOTIDE SEQUENCE</scope>
    <source>
        <strain evidence="7">KCTC 42590</strain>
    </source>
</reference>
<feature type="transmembrane region" description="Helical" evidence="6">
    <location>
        <begin position="21"/>
        <end position="40"/>
    </location>
</feature>
<feature type="transmembrane region" description="Helical" evidence="6">
    <location>
        <begin position="281"/>
        <end position="300"/>
    </location>
</feature>
<comment type="subcellular location">
    <subcellularLocation>
        <location evidence="1">Cell membrane</location>
        <topology evidence="1">Multi-pass membrane protein</topology>
    </subcellularLocation>
</comment>
<dbReference type="SUPFAM" id="SSF103473">
    <property type="entry name" value="MFS general substrate transporter"/>
    <property type="match status" value="1"/>
</dbReference>
<name>A0A919AL46_9PROT</name>
<evidence type="ECO:0000256" key="4">
    <source>
        <dbReference type="ARBA" id="ARBA00022989"/>
    </source>
</evidence>
<keyword evidence="5 6" id="KW-0472">Membrane</keyword>
<feature type="transmembrane region" description="Helical" evidence="6">
    <location>
        <begin position="173"/>
        <end position="193"/>
    </location>
</feature>
<feature type="transmembrane region" description="Helical" evidence="6">
    <location>
        <begin position="344"/>
        <end position="362"/>
    </location>
</feature>
<feature type="transmembrane region" description="Helical" evidence="6">
    <location>
        <begin position="60"/>
        <end position="81"/>
    </location>
</feature>
<accession>A0A919AL46</accession>
<evidence type="ECO:0008006" key="9">
    <source>
        <dbReference type="Google" id="ProtNLM"/>
    </source>
</evidence>
<dbReference type="PANTHER" id="PTHR43124">
    <property type="entry name" value="PURINE EFFLUX PUMP PBUE"/>
    <property type="match status" value="1"/>
</dbReference>
<dbReference type="GO" id="GO:0005886">
    <property type="term" value="C:plasma membrane"/>
    <property type="evidence" value="ECO:0007669"/>
    <property type="project" value="UniProtKB-SubCell"/>
</dbReference>
<dbReference type="InterPro" id="IPR036259">
    <property type="entry name" value="MFS_trans_sf"/>
</dbReference>
<dbReference type="GO" id="GO:0022857">
    <property type="term" value="F:transmembrane transporter activity"/>
    <property type="evidence" value="ECO:0007669"/>
    <property type="project" value="InterPro"/>
</dbReference>